<evidence type="ECO:0000313" key="1">
    <source>
        <dbReference type="EMBL" id="RAJ08504.1"/>
    </source>
</evidence>
<comment type="caution">
    <text evidence="1">The sequence shown here is derived from an EMBL/GenBank/DDBJ whole genome shotgun (WGS) entry which is preliminary data.</text>
</comment>
<reference evidence="1 2" key="1">
    <citation type="submission" date="2018-06" db="EMBL/GenBank/DDBJ databases">
        <title>Genomic Encyclopedia of Archaeal and Bacterial Type Strains, Phase II (KMG-II): from individual species to whole genera.</title>
        <authorList>
            <person name="Goeker M."/>
        </authorList>
    </citation>
    <scope>NUCLEOTIDE SEQUENCE [LARGE SCALE GENOMIC DNA]</scope>
    <source>
        <strain evidence="1 2">DSM 23857</strain>
    </source>
</reference>
<dbReference type="AlphaFoldDB" id="A0A327QXP8"/>
<keyword evidence="2" id="KW-1185">Reference proteome</keyword>
<organism evidence="1 2">
    <name type="scientific">Chitinophaga skermanii</name>
    <dbReference type="NCBI Taxonomy" id="331697"/>
    <lineage>
        <taxon>Bacteria</taxon>
        <taxon>Pseudomonadati</taxon>
        <taxon>Bacteroidota</taxon>
        <taxon>Chitinophagia</taxon>
        <taxon>Chitinophagales</taxon>
        <taxon>Chitinophagaceae</taxon>
        <taxon>Chitinophaga</taxon>
    </lineage>
</organism>
<name>A0A327QXP8_9BACT</name>
<evidence type="ECO:0000313" key="2">
    <source>
        <dbReference type="Proteomes" id="UP000249547"/>
    </source>
</evidence>
<accession>A0A327QXP8</accession>
<dbReference type="EMBL" id="QLLL01000002">
    <property type="protein sequence ID" value="RAJ08504.1"/>
    <property type="molecule type" value="Genomic_DNA"/>
</dbReference>
<gene>
    <name evidence="1" type="ORF">LX64_01157</name>
</gene>
<dbReference type="Proteomes" id="UP000249547">
    <property type="component" value="Unassembled WGS sequence"/>
</dbReference>
<dbReference type="RefSeq" id="WP_111596650.1">
    <property type="nucleotide sequence ID" value="NZ_QLLL01000002.1"/>
</dbReference>
<proteinExistence type="predicted"/>
<sequence length="81" mass="9098">MKVVNLSSKRSAVLDFLDYYDEEVFHADHTKILNALVSSPVFAKWDAAQRVQLAQFFIASEKLVKQAVAAYYNGKLSSVES</sequence>
<protein>
    <submittedName>
        <fullName evidence="1">Uncharacterized protein</fullName>
    </submittedName>
</protein>